<protein>
    <submittedName>
        <fullName evidence="2">Uncharacterized protein</fullName>
    </submittedName>
</protein>
<name>A0A9E7IK47_9LILI</name>
<dbReference type="PANTHER" id="PTHR36899:SF3">
    <property type="entry name" value="F13K23.8 PROTEIN"/>
    <property type="match status" value="1"/>
</dbReference>
<dbReference type="AlphaFoldDB" id="A0A9E7IK47"/>
<dbReference type="Proteomes" id="UP001055439">
    <property type="component" value="Chromosome 9"/>
</dbReference>
<feature type="region of interest" description="Disordered" evidence="1">
    <location>
        <begin position="94"/>
        <end position="121"/>
    </location>
</feature>
<reference evidence="2" key="1">
    <citation type="submission" date="2022-05" db="EMBL/GenBank/DDBJ databases">
        <title>The Musa troglodytarum L. genome provides insights into the mechanism of non-climacteric behaviour and enrichment of carotenoids.</title>
        <authorList>
            <person name="Wang J."/>
        </authorList>
    </citation>
    <scope>NUCLEOTIDE SEQUENCE</scope>
    <source>
        <tissue evidence="2">Leaf</tissue>
    </source>
</reference>
<dbReference type="PANTHER" id="PTHR36899">
    <property type="entry name" value="OS04G0395700 PROTEIN"/>
    <property type="match status" value="1"/>
</dbReference>
<accession>A0A9E7IK47</accession>
<feature type="compositionally biased region" description="Acidic residues" evidence="1">
    <location>
        <begin position="68"/>
        <end position="80"/>
    </location>
</feature>
<sequence length="181" mass="20017">MKRKPDLEPLVGGEGEREQKHQKLEMASVLHLLRPAGKGIVVEEEEGDKEADDEDSDDGSDVGSEVESGGEEDDDTDFVDDPLVEVVLENILPSRTLWREPPPPGVYFDPDQDEDDSGDSDFGIVHEIPRAGSTVEHWKEYRSWQRPCLIAVAFLGDVCNSALYGELFDDISLSLVPYGSS</sequence>
<evidence type="ECO:0000256" key="1">
    <source>
        <dbReference type="SAM" id="MobiDB-lite"/>
    </source>
</evidence>
<dbReference type="EMBL" id="CP097511">
    <property type="protein sequence ID" value="URE49227.1"/>
    <property type="molecule type" value="Genomic_DNA"/>
</dbReference>
<keyword evidence="3" id="KW-1185">Reference proteome</keyword>
<feature type="compositionally biased region" description="Acidic residues" evidence="1">
    <location>
        <begin position="42"/>
        <end position="60"/>
    </location>
</feature>
<organism evidence="2 3">
    <name type="scientific">Musa troglodytarum</name>
    <name type="common">fe'i banana</name>
    <dbReference type="NCBI Taxonomy" id="320322"/>
    <lineage>
        <taxon>Eukaryota</taxon>
        <taxon>Viridiplantae</taxon>
        <taxon>Streptophyta</taxon>
        <taxon>Embryophyta</taxon>
        <taxon>Tracheophyta</taxon>
        <taxon>Spermatophyta</taxon>
        <taxon>Magnoliopsida</taxon>
        <taxon>Liliopsida</taxon>
        <taxon>Zingiberales</taxon>
        <taxon>Musaceae</taxon>
        <taxon>Musa</taxon>
    </lineage>
</organism>
<feature type="compositionally biased region" description="Acidic residues" evidence="1">
    <location>
        <begin position="110"/>
        <end position="119"/>
    </location>
</feature>
<evidence type="ECO:0000313" key="2">
    <source>
        <dbReference type="EMBL" id="URE49227.1"/>
    </source>
</evidence>
<gene>
    <name evidence="2" type="ORF">MUK42_15071</name>
</gene>
<feature type="region of interest" description="Disordered" evidence="1">
    <location>
        <begin position="35"/>
        <end position="80"/>
    </location>
</feature>
<dbReference type="OrthoDB" id="10649655at2759"/>
<feature type="region of interest" description="Disordered" evidence="1">
    <location>
        <begin position="1"/>
        <end position="22"/>
    </location>
</feature>
<proteinExistence type="predicted"/>
<evidence type="ECO:0000313" key="3">
    <source>
        <dbReference type="Proteomes" id="UP001055439"/>
    </source>
</evidence>